<proteinExistence type="predicted"/>
<feature type="domain" description="Mce/MlaD" evidence="1">
    <location>
        <begin position="48"/>
        <end position="119"/>
    </location>
</feature>
<dbReference type="Proteomes" id="UP000230971">
    <property type="component" value="Unassembled WGS sequence"/>
</dbReference>
<evidence type="ECO:0000313" key="5">
    <source>
        <dbReference type="Proteomes" id="UP000230971"/>
    </source>
</evidence>
<dbReference type="Proteomes" id="UP000193907">
    <property type="component" value="Unassembled WGS sequence"/>
</dbReference>
<dbReference type="EMBL" id="PDKV01000006">
    <property type="protein sequence ID" value="PIB79746.1"/>
    <property type="molecule type" value="Genomic_DNA"/>
</dbReference>
<dbReference type="AlphaFoldDB" id="A0A1X1RMZ9"/>
<evidence type="ECO:0000259" key="1">
    <source>
        <dbReference type="Pfam" id="PF02470"/>
    </source>
</evidence>
<dbReference type="EMBL" id="LQOM01000037">
    <property type="protein sequence ID" value="ORV09932.1"/>
    <property type="molecule type" value="Genomic_DNA"/>
</dbReference>
<dbReference type="PANTHER" id="PTHR33371:SF4">
    <property type="entry name" value="INTERMEMBRANE PHOSPHOLIPID TRANSPORT SYSTEM BINDING PROTEIN MLAD"/>
    <property type="match status" value="1"/>
</dbReference>
<comment type="caution">
    <text evidence="2">The sequence shown here is derived from an EMBL/GenBank/DDBJ whole genome shotgun (WGS) entry which is preliminary data.</text>
</comment>
<dbReference type="Pfam" id="PF02470">
    <property type="entry name" value="MlaD"/>
    <property type="match status" value="1"/>
</dbReference>
<evidence type="ECO:0000313" key="4">
    <source>
        <dbReference type="Proteomes" id="UP000193907"/>
    </source>
</evidence>
<protein>
    <submittedName>
        <fullName evidence="3">MCE family protein</fullName>
    </submittedName>
    <submittedName>
        <fullName evidence="2">Mammalian cell entry protein</fullName>
    </submittedName>
</protein>
<dbReference type="RefSeq" id="WP_062538449.1">
    <property type="nucleotide sequence ID" value="NZ_BBUN01000026.1"/>
</dbReference>
<dbReference type="STRING" id="28045.AWB95_17080"/>
<dbReference type="PANTHER" id="PTHR33371">
    <property type="entry name" value="INTERMEMBRANE PHOSPHOLIPID TRANSPORT SYSTEM BINDING PROTEIN MLAD-RELATED"/>
    <property type="match status" value="1"/>
</dbReference>
<keyword evidence="4" id="KW-1185">Reference proteome</keyword>
<dbReference type="InterPro" id="IPR003399">
    <property type="entry name" value="Mce/MlaD"/>
</dbReference>
<name>A0A1X1RMZ9_MYCCE</name>
<sequence length="390" mass="40631">MTGISAIRRRLSSRVAMVLALAVVAAIAAAAVVGAKIVVPKLAKTRAMCAEFTDAVGLYPGNKVALLGIEIGKVTAVTNMADHVRVDFSVPTDLDLPADVGAVTYSQSIVTDRNIELTKPYAGGPKFTGPQCINLRSTKTPIGVGETFSALGKLADAILGPGQGQDPSAAPGVQALNDSLKAASRSLAGTGPELNQTLRDLAAMVGDPAKSDTAFRQLFANSEALTSLFLEQKNWDSFATLIQTLPDTAKLIEGLSDNFASALEHVVHLLPILVDALNRFAPRVYLNLTDKIIPWVGANLGAYSQNIAGVINGVQPYTDWLGSVYHPAWANQNVTYTPGQVDVSPQQANDICAVLRQRNTPGSAAACAPGTASNPASLGLADLILGAGLP</sequence>
<dbReference type="OrthoDB" id="4608030at2"/>
<reference evidence="3 5" key="2">
    <citation type="journal article" date="2017" name="Infect. Genet. Evol.">
        <title>The new phylogeny of the genus Mycobacterium: The old and the news.</title>
        <authorList>
            <person name="Tortoli E."/>
            <person name="Fedrizzi T."/>
            <person name="Meehan C.J."/>
            <person name="Trovato A."/>
            <person name="Grottola A."/>
            <person name="Giacobazzi E."/>
            <person name="Serpini G.F."/>
            <person name="Tagliazucchi S."/>
            <person name="Fabio A."/>
            <person name="Bettua C."/>
            <person name="Bertorelli R."/>
            <person name="Frascaro F."/>
            <person name="De Sanctis V."/>
            <person name="Pecorari M."/>
            <person name="Jousson O."/>
            <person name="Segata N."/>
            <person name="Cirillo D.M."/>
        </authorList>
    </citation>
    <scope>NUCLEOTIDE SEQUENCE [LARGE SCALE GENOMIC DNA]</scope>
    <source>
        <strain evidence="3 5">NCTC 12882</strain>
    </source>
</reference>
<accession>A0A1X1RMZ9</accession>
<organism evidence="2 4">
    <name type="scientific">Mycobacterium celatum</name>
    <dbReference type="NCBI Taxonomy" id="28045"/>
    <lineage>
        <taxon>Bacteria</taxon>
        <taxon>Bacillati</taxon>
        <taxon>Actinomycetota</taxon>
        <taxon>Actinomycetes</taxon>
        <taxon>Mycobacteriales</taxon>
        <taxon>Mycobacteriaceae</taxon>
        <taxon>Mycobacterium</taxon>
    </lineage>
</organism>
<evidence type="ECO:0000313" key="2">
    <source>
        <dbReference type="EMBL" id="ORV09932.1"/>
    </source>
</evidence>
<gene>
    <name evidence="2" type="ORF">AWB95_17080</name>
    <name evidence="3" type="ORF">CQY23_07500</name>
</gene>
<evidence type="ECO:0000313" key="3">
    <source>
        <dbReference type="EMBL" id="PIB79746.1"/>
    </source>
</evidence>
<dbReference type="InterPro" id="IPR052336">
    <property type="entry name" value="MlaD_Phospholipid_Transporter"/>
</dbReference>
<reference evidence="2 4" key="1">
    <citation type="submission" date="2016-01" db="EMBL/GenBank/DDBJ databases">
        <title>The new phylogeny of the genus Mycobacterium.</title>
        <authorList>
            <person name="Tarcisio F."/>
            <person name="Conor M."/>
            <person name="Antonella G."/>
            <person name="Elisabetta G."/>
            <person name="Giulia F.S."/>
            <person name="Sara T."/>
            <person name="Anna F."/>
            <person name="Clotilde B."/>
            <person name="Roberto B."/>
            <person name="Veronica D.S."/>
            <person name="Fabio R."/>
            <person name="Monica P."/>
            <person name="Olivier J."/>
            <person name="Enrico T."/>
            <person name="Nicola S."/>
        </authorList>
    </citation>
    <scope>NUCLEOTIDE SEQUENCE [LARGE SCALE GENOMIC DNA]</scope>
    <source>
        <strain evidence="2 4">DSM 44243</strain>
    </source>
</reference>